<evidence type="ECO:0000313" key="9">
    <source>
        <dbReference type="EMBL" id="CAD8579810.1"/>
    </source>
</evidence>
<dbReference type="GO" id="GO:0008270">
    <property type="term" value="F:zinc ion binding"/>
    <property type="evidence" value="ECO:0007669"/>
    <property type="project" value="UniProtKB-KW"/>
</dbReference>
<dbReference type="InterPro" id="IPR011011">
    <property type="entry name" value="Znf_FYVE_PHD"/>
</dbReference>
<accession>A0A7S0PK48</accession>
<gene>
    <name evidence="9" type="ORF">OMED0929_LOCUS2474</name>
</gene>
<evidence type="ECO:0000256" key="2">
    <source>
        <dbReference type="ARBA" id="ARBA00022771"/>
    </source>
</evidence>
<dbReference type="InterPro" id="IPR059080">
    <property type="entry name" value="WHD_PTC1"/>
</dbReference>
<organism evidence="9">
    <name type="scientific">Ostreococcus mediterraneus</name>
    <dbReference type="NCBI Taxonomy" id="1486918"/>
    <lineage>
        <taxon>Eukaryota</taxon>
        <taxon>Viridiplantae</taxon>
        <taxon>Chlorophyta</taxon>
        <taxon>Mamiellophyceae</taxon>
        <taxon>Mamiellales</taxon>
        <taxon>Bathycoccaceae</taxon>
        <taxon>Ostreococcus</taxon>
    </lineage>
</organism>
<dbReference type="InterPro" id="IPR019787">
    <property type="entry name" value="Znf_PHD-finger"/>
</dbReference>
<dbReference type="Pfam" id="PF00628">
    <property type="entry name" value="PHD"/>
    <property type="match status" value="1"/>
</dbReference>
<keyword evidence="5" id="KW-0804">Transcription</keyword>
<evidence type="ECO:0000256" key="6">
    <source>
        <dbReference type="PROSITE-ProRule" id="PRU00146"/>
    </source>
</evidence>
<evidence type="ECO:0000256" key="4">
    <source>
        <dbReference type="ARBA" id="ARBA00023015"/>
    </source>
</evidence>
<keyword evidence="4" id="KW-0805">Transcription regulation</keyword>
<evidence type="ECO:0000256" key="5">
    <source>
        <dbReference type="ARBA" id="ARBA00023163"/>
    </source>
</evidence>
<keyword evidence="3" id="KW-0862">Zinc</keyword>
<dbReference type="PANTHER" id="PTHR46201">
    <property type="entry name" value="PHD FINGER PROTEIN MALE MEIOCYTE DEATH 1-RELATED"/>
    <property type="match status" value="1"/>
</dbReference>
<keyword evidence="2 6" id="KW-0863">Zinc-finger</keyword>
<dbReference type="Pfam" id="PF25565">
    <property type="entry name" value="Ubiquitin_At1g33420"/>
    <property type="match status" value="1"/>
</dbReference>
<keyword evidence="1" id="KW-0479">Metal-binding</keyword>
<name>A0A7S0PK48_9CHLO</name>
<feature type="compositionally biased region" description="Basic and acidic residues" evidence="7">
    <location>
        <begin position="48"/>
        <end position="61"/>
    </location>
</feature>
<dbReference type="EMBL" id="HBEW01003007">
    <property type="protein sequence ID" value="CAD8579810.1"/>
    <property type="molecule type" value="Transcribed_RNA"/>
</dbReference>
<evidence type="ECO:0000256" key="1">
    <source>
        <dbReference type="ARBA" id="ARBA00022723"/>
    </source>
</evidence>
<dbReference type="AlphaFoldDB" id="A0A7S0PK48"/>
<dbReference type="SMART" id="SM00249">
    <property type="entry name" value="PHD"/>
    <property type="match status" value="1"/>
</dbReference>
<feature type="domain" description="PHD-type" evidence="8">
    <location>
        <begin position="902"/>
        <end position="952"/>
    </location>
</feature>
<dbReference type="Gene3D" id="3.30.40.10">
    <property type="entry name" value="Zinc/RING finger domain, C3HC4 (zinc finger)"/>
    <property type="match status" value="1"/>
</dbReference>
<dbReference type="InterPro" id="IPR058054">
    <property type="entry name" value="Znf_MS1-like"/>
</dbReference>
<sequence>MGRVTRRGARSRMVASTSAAARAGRAAARRARVERSESDESDESDEDGSPRGRGRGEERRQQSFVGRVVGALTPANWGFRRRARRSESEDDAETSEEEESEASESESESEASESEEDDDEEDDDDDDDADENDDDASRQRSGRDATTARVTPKVEEGETKASTWEHSDAPREPTPWIGREAVYGGPFRDNVKSFLNRYATCDGKYTEVGIMGYSVLLAKGTPHQTVLRIYEETVEESERAHCDNCRCIGWFHHPVNKKQYHFIVHTDFRAKNKPELRGKRICQLCCCAVSASERKCSVCGDVDKECSILDHQTHLLHGELHGNGFGHLKRINGREAGSVALSGTQLMGLWERICYTLRAREVSVEDVSQKYGVEFRLLNPVACGVTWYGTYGYTFGKGSFGNTPMTHKRASEDLRKFPLKQLRSDFVLVQSLMDKDEADEMVTLVDKYTTIFEKEGIVMKTLGDLVSNVLKLQSDIRRAVKEGRRRPETLTLHGVAAVLAGTKVVGGDHGLTRSKFESPKLAKRPPPEFLTPVSQKKLKTNNGQSKKINVPTAPMVQWNSRGRETRNAPTVGSNWSDQSLNVAANACVLALYRSRDEWLTRTEVRNRAQNKGISDTALLDHVLKTSIDRTVVLPGGYERGVVRRRQKGNQSEFSLEMLTKTREVKKEPDEETVVSAQTPAAVKAPKPKRALATTVGALSAAEVDEDLLALYHDVLEHYRPALLQENAGQRVTCKGAPLVEAARALLDTKQFVKCYTPVEDLLDNAPVSKMAKPAANSQKAIRILVTVVIDARNQGPLLSGLGSNVGKARRRLGTETKPPPEMIFLPGDPTLGDLKRVASKAFSDLYVVLAKFKVTKVKGYEGMSDKIRLGWRKISGAHVEVHGEGADLESEFRYQGGLEQWTVKCMCGTGDDDGERMIACDKCEVWMHTRCMGIKDDLPAPKQFRCVKCGGPEPPRLVPDNRSRPAPRARSDN</sequence>
<feature type="region of interest" description="Disordered" evidence="7">
    <location>
        <begin position="952"/>
        <end position="973"/>
    </location>
</feature>
<dbReference type="InterPro" id="IPR057765">
    <property type="entry name" value="MS1-like_ubiquitin"/>
</dbReference>
<evidence type="ECO:0000256" key="3">
    <source>
        <dbReference type="ARBA" id="ARBA00022833"/>
    </source>
</evidence>
<feature type="region of interest" description="Disordered" evidence="7">
    <location>
        <begin position="1"/>
        <end position="177"/>
    </location>
</feature>
<dbReference type="CDD" id="cd15556">
    <property type="entry name" value="PHD_MMD1_like"/>
    <property type="match status" value="1"/>
</dbReference>
<evidence type="ECO:0000256" key="7">
    <source>
        <dbReference type="SAM" id="MobiDB-lite"/>
    </source>
</evidence>
<feature type="compositionally biased region" description="Acidic residues" evidence="7">
    <location>
        <begin position="88"/>
        <end position="134"/>
    </location>
</feature>
<feature type="compositionally biased region" description="Low complexity" evidence="7">
    <location>
        <begin position="11"/>
        <end position="26"/>
    </location>
</feature>
<evidence type="ECO:0000259" key="8">
    <source>
        <dbReference type="PROSITE" id="PS50016"/>
    </source>
</evidence>
<feature type="compositionally biased region" description="Basic and acidic residues" evidence="7">
    <location>
        <begin position="152"/>
        <end position="171"/>
    </location>
</feature>
<dbReference type="InterPro" id="IPR013083">
    <property type="entry name" value="Znf_RING/FYVE/PHD"/>
</dbReference>
<dbReference type="InterPro" id="IPR001965">
    <property type="entry name" value="Znf_PHD"/>
</dbReference>
<feature type="compositionally biased region" description="Basic and acidic residues" evidence="7">
    <location>
        <begin position="959"/>
        <end position="973"/>
    </location>
</feature>
<dbReference type="SUPFAM" id="SSF57903">
    <property type="entry name" value="FYVE/PHD zinc finger"/>
    <property type="match status" value="1"/>
</dbReference>
<proteinExistence type="predicted"/>
<reference evidence="9" key="1">
    <citation type="submission" date="2021-01" db="EMBL/GenBank/DDBJ databases">
        <authorList>
            <person name="Corre E."/>
            <person name="Pelletier E."/>
            <person name="Niang G."/>
            <person name="Scheremetjew M."/>
            <person name="Finn R."/>
            <person name="Kale V."/>
            <person name="Holt S."/>
            <person name="Cochrane G."/>
            <person name="Meng A."/>
            <person name="Brown T."/>
            <person name="Cohen L."/>
        </authorList>
    </citation>
    <scope>NUCLEOTIDE SEQUENCE</scope>
    <source>
        <strain evidence="9">Clade-D-RCC2572</strain>
    </source>
</reference>
<dbReference type="PANTHER" id="PTHR46201:SF9">
    <property type="entry name" value="PHD FINGER PROTEIN MALE MEIOCYTE DEATH 1"/>
    <property type="match status" value="1"/>
</dbReference>
<protein>
    <recommendedName>
        <fullName evidence="8">PHD-type domain-containing protein</fullName>
    </recommendedName>
</protein>
<dbReference type="Pfam" id="PF25874">
    <property type="entry name" value="WHD_plant_repro"/>
    <property type="match status" value="1"/>
</dbReference>
<dbReference type="PROSITE" id="PS50016">
    <property type="entry name" value="ZF_PHD_2"/>
    <property type="match status" value="1"/>
</dbReference>
<feature type="compositionally biased region" description="Basic residues" evidence="7">
    <location>
        <begin position="1"/>
        <end position="10"/>
    </location>
</feature>